<dbReference type="Gene3D" id="1.20.1250.20">
    <property type="entry name" value="MFS general substrate transporter like domains"/>
    <property type="match status" value="1"/>
</dbReference>
<feature type="transmembrane region" description="Helical" evidence="7">
    <location>
        <begin position="279"/>
        <end position="304"/>
    </location>
</feature>
<comment type="function">
    <text evidence="7">May be involved in iron transport and iron homeostasis.</text>
</comment>
<name>A0A2P2SXM4_9PEZI</name>
<feature type="region of interest" description="Disordered" evidence="8">
    <location>
        <begin position="1"/>
        <end position="31"/>
    </location>
</feature>
<keyword evidence="10" id="KW-1185">Reference proteome</keyword>
<organism evidence="9 10">
    <name type="scientific">Pseudogymnoascus verrucosus</name>
    <dbReference type="NCBI Taxonomy" id="342668"/>
    <lineage>
        <taxon>Eukaryota</taxon>
        <taxon>Fungi</taxon>
        <taxon>Dikarya</taxon>
        <taxon>Ascomycota</taxon>
        <taxon>Pezizomycotina</taxon>
        <taxon>Leotiomycetes</taxon>
        <taxon>Thelebolales</taxon>
        <taxon>Thelebolaceae</taxon>
        <taxon>Pseudogymnoascus</taxon>
    </lineage>
</organism>
<dbReference type="AlphaFoldDB" id="A0A2P2SXM4"/>
<evidence type="ECO:0000256" key="7">
    <source>
        <dbReference type="RuleBase" id="RU365065"/>
    </source>
</evidence>
<feature type="transmembrane region" description="Helical" evidence="7">
    <location>
        <begin position="110"/>
        <end position="130"/>
    </location>
</feature>
<reference evidence="9 10" key="1">
    <citation type="submission" date="2016-03" db="EMBL/GenBank/DDBJ databases">
        <title>Comparative genomics of Pseudogymnoascus destructans, the fungus causing white-nose syndrome of bats.</title>
        <authorList>
            <person name="Palmer J.M."/>
            <person name="Drees K.P."/>
            <person name="Foster J.T."/>
            <person name="Lindner D.L."/>
        </authorList>
    </citation>
    <scope>NUCLEOTIDE SEQUENCE [LARGE SCALE GENOMIC DNA]</scope>
    <source>
        <strain evidence="9 10">UAMH 10579</strain>
    </source>
</reference>
<dbReference type="PANTHER" id="PTHR11660">
    <property type="entry name" value="SOLUTE CARRIER FAMILY 40 MEMBER"/>
    <property type="match status" value="1"/>
</dbReference>
<evidence type="ECO:0000256" key="2">
    <source>
        <dbReference type="ARBA" id="ARBA00006279"/>
    </source>
</evidence>
<feature type="transmembrane region" description="Helical" evidence="7">
    <location>
        <begin position="59"/>
        <end position="80"/>
    </location>
</feature>
<dbReference type="OrthoDB" id="648861at2759"/>
<dbReference type="RefSeq" id="XP_018135297.1">
    <property type="nucleotide sequence ID" value="XM_018269873.2"/>
</dbReference>
<keyword evidence="5 7" id="KW-1133">Transmembrane helix</keyword>
<evidence type="ECO:0000313" key="9">
    <source>
        <dbReference type="EMBL" id="OBU01565.1"/>
    </source>
</evidence>
<keyword evidence="3 7" id="KW-0813">Transport</keyword>
<sequence length="509" mass="56260">MDEERSPLLTPTDHAESVVPDGSTGDERRDSQVPARVTNRLYISHFLSTWNSRVFEFGAALYLASIFPGTLLPMSVYALARGATAILFSPAIGQYIDTGNRLQVVRLSIVMQRLTVAGSCVAFYILAIGLPRAHGAEAGLLVLLAVLACAEKLCAIMNMVSVERDWVVVVAGEDQAALRVINAQMRRIDLTCKLIGPLFIALIDGMSTEAAILVSLGMNVASVAVEYFAIAQVYYEVPELQQPKTKPRDESLGRTEHRGRFVHSWRNVRKVIQKSVYDFSLYFYHPAFLPSFASALLYLTVLSFAGQMVTYLLSAGYNSTQVGIARTLSVVIEVLATWIAPWLMGRIGPVRAGLWLVNWQIVCLVAGTSVFWAFSDQPNMSASGLVVGTILSRMGLRGFDLCAQIIIQEDVEAAHRGSFSSVEASWQNVFELCSYASTIIFSRPEQFKWPTLLSVIAIVAASVLYTVFVYSRRGHLVHLSKWMEMVRSQKGKQRSREQGLRRIASSSDI</sequence>
<accession>A0A2P2SXM4</accession>
<protein>
    <recommendedName>
        <fullName evidence="7">Solute carrier family 40 member</fullName>
    </recommendedName>
</protein>
<evidence type="ECO:0000256" key="1">
    <source>
        <dbReference type="ARBA" id="ARBA00004141"/>
    </source>
</evidence>
<dbReference type="STRING" id="342668.A0A2P2SXM4"/>
<feature type="transmembrane region" description="Helical" evidence="7">
    <location>
        <begin position="355"/>
        <end position="374"/>
    </location>
</feature>
<dbReference type="Proteomes" id="UP000091956">
    <property type="component" value="Unassembled WGS sequence"/>
</dbReference>
<evidence type="ECO:0000256" key="6">
    <source>
        <dbReference type="ARBA" id="ARBA00023136"/>
    </source>
</evidence>
<reference evidence="10" key="2">
    <citation type="journal article" date="2018" name="Nat. Commun.">
        <title>Extreme sensitivity to ultraviolet light in the fungal pathogen causing white-nose syndrome of bats.</title>
        <authorList>
            <person name="Palmer J.M."/>
            <person name="Drees K.P."/>
            <person name="Foster J.T."/>
            <person name="Lindner D.L."/>
        </authorList>
    </citation>
    <scope>NUCLEOTIDE SEQUENCE [LARGE SCALE GENOMIC DNA]</scope>
    <source>
        <strain evidence="10">UAMH 10579</strain>
    </source>
</reference>
<proteinExistence type="inferred from homology"/>
<comment type="similarity">
    <text evidence="2 7">Belongs to the ferroportin (FP) (TC 2.A.100) family. SLC40A subfamily.</text>
</comment>
<keyword evidence="7" id="KW-0406">Ion transport</keyword>
<evidence type="ECO:0000256" key="3">
    <source>
        <dbReference type="ARBA" id="ARBA00022448"/>
    </source>
</evidence>
<gene>
    <name evidence="9" type="ORF">VE01_00341</name>
</gene>
<evidence type="ECO:0000256" key="4">
    <source>
        <dbReference type="ARBA" id="ARBA00022692"/>
    </source>
</evidence>
<dbReference type="GeneID" id="28833727"/>
<comment type="subcellular location">
    <subcellularLocation>
        <location evidence="1 7">Membrane</location>
        <topology evidence="1 7">Multi-pass membrane protein</topology>
    </subcellularLocation>
</comment>
<dbReference type="PANTHER" id="PTHR11660:SF57">
    <property type="entry name" value="SOLUTE CARRIER FAMILY 40 MEMBER"/>
    <property type="match status" value="1"/>
</dbReference>
<dbReference type="GO" id="GO:0005381">
    <property type="term" value="F:iron ion transmembrane transporter activity"/>
    <property type="evidence" value="ECO:0007669"/>
    <property type="project" value="UniProtKB-UniRule"/>
</dbReference>
<comment type="caution">
    <text evidence="7">Lacks conserved residue(s) required for the propagation of feature annotation.</text>
</comment>
<dbReference type="EMBL" id="KV460206">
    <property type="protein sequence ID" value="OBU01565.1"/>
    <property type="molecule type" value="Genomic_DNA"/>
</dbReference>
<dbReference type="CDD" id="cd17480">
    <property type="entry name" value="MFS_SLC40A1_like"/>
    <property type="match status" value="1"/>
</dbReference>
<evidence type="ECO:0000256" key="5">
    <source>
        <dbReference type="ARBA" id="ARBA00022989"/>
    </source>
</evidence>
<keyword evidence="4 7" id="KW-0812">Transmembrane</keyword>
<dbReference type="GO" id="GO:0016020">
    <property type="term" value="C:membrane"/>
    <property type="evidence" value="ECO:0007669"/>
    <property type="project" value="UniProtKB-SubCell"/>
</dbReference>
<keyword evidence="6 7" id="KW-0472">Membrane</keyword>
<feature type="transmembrane region" description="Helical" evidence="7">
    <location>
        <begin position="136"/>
        <end position="154"/>
    </location>
</feature>
<feature type="transmembrane region" description="Helical" evidence="7">
    <location>
        <begin position="451"/>
        <end position="471"/>
    </location>
</feature>
<feature type="transmembrane region" description="Helical" evidence="7">
    <location>
        <begin position="324"/>
        <end position="343"/>
    </location>
</feature>
<dbReference type="InterPro" id="IPR009716">
    <property type="entry name" value="Ferroportin-1"/>
</dbReference>
<dbReference type="Pfam" id="PF06963">
    <property type="entry name" value="FPN1"/>
    <property type="match status" value="1"/>
</dbReference>
<evidence type="ECO:0000313" key="10">
    <source>
        <dbReference type="Proteomes" id="UP000091956"/>
    </source>
</evidence>
<dbReference type="InterPro" id="IPR036259">
    <property type="entry name" value="MFS_trans_sf"/>
</dbReference>
<evidence type="ECO:0000256" key="8">
    <source>
        <dbReference type="SAM" id="MobiDB-lite"/>
    </source>
</evidence>
<dbReference type="SUPFAM" id="SSF103473">
    <property type="entry name" value="MFS general substrate transporter"/>
    <property type="match status" value="1"/>
</dbReference>